<dbReference type="InterPro" id="IPR050483">
    <property type="entry name" value="CoA-transferase_III_domain"/>
</dbReference>
<dbReference type="InterPro" id="IPR023606">
    <property type="entry name" value="CoA-Trfase_III_dom_1_sf"/>
</dbReference>
<dbReference type="InterPro" id="IPR003673">
    <property type="entry name" value="CoA-Trfase_fam_III"/>
</dbReference>
<evidence type="ECO:0000256" key="1">
    <source>
        <dbReference type="ARBA" id="ARBA00022679"/>
    </source>
</evidence>
<dbReference type="Proteomes" id="UP000606490">
    <property type="component" value="Unassembled WGS sequence"/>
</dbReference>
<dbReference type="SUPFAM" id="SSF89796">
    <property type="entry name" value="CoA-transferase family III (CaiB/BaiF)"/>
    <property type="match status" value="1"/>
</dbReference>
<dbReference type="GO" id="GO:0016740">
    <property type="term" value="F:transferase activity"/>
    <property type="evidence" value="ECO:0007669"/>
    <property type="project" value="UniProtKB-KW"/>
</dbReference>
<protein>
    <submittedName>
        <fullName evidence="2">CoA transferase</fullName>
    </submittedName>
</protein>
<dbReference type="Gene3D" id="3.40.50.10540">
    <property type="entry name" value="Crotonobetainyl-coa:carnitine coa-transferase, domain 1"/>
    <property type="match status" value="1"/>
</dbReference>
<gene>
    <name evidence="2" type="ORF">JMJ55_18240</name>
</gene>
<dbReference type="EMBL" id="JAEUXJ010000008">
    <property type="protein sequence ID" value="MBL6457279.1"/>
    <property type="molecule type" value="Genomic_DNA"/>
</dbReference>
<dbReference type="RefSeq" id="WP_202827029.1">
    <property type="nucleotide sequence ID" value="NZ_JAEUXJ010000008.1"/>
</dbReference>
<keyword evidence="1 2" id="KW-0808">Transferase</keyword>
<dbReference type="PANTHER" id="PTHR48207:SF3">
    <property type="entry name" value="SUCCINATE--HYDROXYMETHYLGLUTARATE COA-TRANSFERASE"/>
    <property type="match status" value="1"/>
</dbReference>
<proteinExistence type="predicted"/>
<name>A0ABS1V958_9PROT</name>
<organism evidence="2 3">
    <name type="scientific">Belnapia mucosa</name>
    <dbReference type="NCBI Taxonomy" id="2804532"/>
    <lineage>
        <taxon>Bacteria</taxon>
        <taxon>Pseudomonadati</taxon>
        <taxon>Pseudomonadota</taxon>
        <taxon>Alphaproteobacteria</taxon>
        <taxon>Acetobacterales</taxon>
        <taxon>Roseomonadaceae</taxon>
        <taxon>Belnapia</taxon>
    </lineage>
</organism>
<evidence type="ECO:0000313" key="2">
    <source>
        <dbReference type="EMBL" id="MBL6457279.1"/>
    </source>
</evidence>
<comment type="caution">
    <text evidence="2">The sequence shown here is derived from an EMBL/GenBank/DDBJ whole genome shotgun (WGS) entry which is preliminary data.</text>
</comment>
<sequence length="403" mass="41595">MIAPLAGLRVLDLSHVLAGPYAAYHLGLLGAEVIKIERPPFGDAIRDLETRPQEGGVTAAFQGVNAGKRALALDLTRPEGRAVLERLIPTAAVFLENFRPGKMAGLGFGPERVAALNPAIVYASVSAWGQQGSHAGRPGYDHVMQAATGMMWLQGDDPAAAPMKVGFPAIDMAAGMMGAMAIMAGLMRRRAGDTGPIVLDVSMADAALALMSAPAARYLMEGAAPARIGNGAFAASPGGNVFRTADGWLATAANTLGQFEALVGLLGHPDWATAPDWLRLRPSSPAAMLRDCGTPRLEAALRDAFLAHGSEEWEARLSAAGVPAAAVRSPAAFLDGPYRATPGFSTRLPGGQEVLGAGFRINGQAPVPSADAPRLGADTDVVLAELGYADAEIAALRAGGVVR</sequence>
<accession>A0ABS1V958</accession>
<evidence type="ECO:0000313" key="3">
    <source>
        <dbReference type="Proteomes" id="UP000606490"/>
    </source>
</evidence>
<reference evidence="2 3" key="1">
    <citation type="submission" date="2021-01" db="EMBL/GenBank/DDBJ databases">
        <title>Belnapia mucosa sp. nov. and Belnapia arida sp. nov., isolated from the Tabernas Desert (Almeria, Spain).</title>
        <authorList>
            <person name="Molina-Menor E."/>
            <person name="Vidal-Verdu A."/>
            <person name="Calonge A."/>
            <person name="Satari L."/>
            <person name="Pereto Magraner J."/>
            <person name="Porcar Miralles M."/>
        </authorList>
    </citation>
    <scope>NUCLEOTIDE SEQUENCE [LARGE SCALE GENOMIC DNA]</scope>
    <source>
        <strain evidence="2 3">T6</strain>
    </source>
</reference>
<dbReference type="Pfam" id="PF02515">
    <property type="entry name" value="CoA_transf_3"/>
    <property type="match status" value="1"/>
</dbReference>
<dbReference type="PANTHER" id="PTHR48207">
    <property type="entry name" value="SUCCINATE--HYDROXYMETHYLGLUTARATE COA-TRANSFERASE"/>
    <property type="match status" value="1"/>
</dbReference>
<dbReference type="InterPro" id="IPR044855">
    <property type="entry name" value="CoA-Trfase_III_dom3_sf"/>
</dbReference>
<keyword evidence="3" id="KW-1185">Reference proteome</keyword>
<dbReference type="Gene3D" id="3.30.1540.10">
    <property type="entry name" value="formyl-coa transferase, domain 3"/>
    <property type="match status" value="1"/>
</dbReference>